<sequence>MLPIIALVSASAALSVFPTASRTKLSSSAEVQVWDNVLPNEGQRAALHEYSSKLGLGHRCFSRPLSEARRNNVIERTLDAILAEMEEGIEGSGRMVVEYWTRQEWRHIEAHADVDENLSKRIDQRSLDDCGDLQSKYPTTYLQSYGHRYPAYGHVLYLQVGTDVRGPTCIFHGRSTGGDLLRATHDLKSSRGISDDVEDREEVQLSIVPAVSGRLLRFDGRDLHAVPRPTDLWMIPFVKGSADYEPREVWGRSVILFNIWPSDEEPPLDVPLDRIEDDLQQSQTMHAFCNSFRNWKEVRIFRRESSSPSSDSQTNESVKVWLLGNERRRDHPLRTVSLLAPAVGGRDAVREALEEKSRVTELWLRQQ</sequence>
<feature type="chain" id="PRO_5044784293" description="Fe2OG dioxygenase domain-containing protein" evidence="1">
    <location>
        <begin position="16"/>
        <end position="367"/>
    </location>
</feature>
<gene>
    <name evidence="2" type="ORF">ACHAW5_008716</name>
</gene>
<evidence type="ECO:0000313" key="2">
    <source>
        <dbReference type="EMBL" id="KAL3773856.1"/>
    </source>
</evidence>
<protein>
    <recommendedName>
        <fullName evidence="4">Fe2OG dioxygenase domain-containing protein</fullName>
    </recommendedName>
</protein>
<comment type="caution">
    <text evidence="2">The sequence shown here is derived from an EMBL/GenBank/DDBJ whole genome shotgun (WGS) entry which is preliminary data.</text>
</comment>
<dbReference type="AlphaFoldDB" id="A0ABD3NGV7"/>
<reference evidence="2 3" key="1">
    <citation type="submission" date="2024-10" db="EMBL/GenBank/DDBJ databases">
        <title>Updated reference genomes for cyclostephanoid diatoms.</title>
        <authorList>
            <person name="Roberts W.R."/>
            <person name="Alverson A.J."/>
        </authorList>
    </citation>
    <scope>NUCLEOTIDE SEQUENCE [LARGE SCALE GENOMIC DNA]</scope>
    <source>
        <strain evidence="2 3">AJA276-08</strain>
    </source>
</reference>
<feature type="signal peptide" evidence="1">
    <location>
        <begin position="1"/>
        <end position="15"/>
    </location>
</feature>
<keyword evidence="1" id="KW-0732">Signal</keyword>
<dbReference type="EMBL" id="JALLAZ020001504">
    <property type="protein sequence ID" value="KAL3773856.1"/>
    <property type="molecule type" value="Genomic_DNA"/>
</dbReference>
<keyword evidence="3" id="KW-1185">Reference proteome</keyword>
<evidence type="ECO:0000313" key="3">
    <source>
        <dbReference type="Proteomes" id="UP001530315"/>
    </source>
</evidence>
<proteinExistence type="predicted"/>
<name>A0ABD3NGV7_9STRA</name>
<organism evidence="2 3">
    <name type="scientific">Stephanodiscus triporus</name>
    <dbReference type="NCBI Taxonomy" id="2934178"/>
    <lineage>
        <taxon>Eukaryota</taxon>
        <taxon>Sar</taxon>
        <taxon>Stramenopiles</taxon>
        <taxon>Ochrophyta</taxon>
        <taxon>Bacillariophyta</taxon>
        <taxon>Coscinodiscophyceae</taxon>
        <taxon>Thalassiosirophycidae</taxon>
        <taxon>Stephanodiscales</taxon>
        <taxon>Stephanodiscaceae</taxon>
        <taxon>Stephanodiscus</taxon>
    </lineage>
</organism>
<evidence type="ECO:0000256" key="1">
    <source>
        <dbReference type="SAM" id="SignalP"/>
    </source>
</evidence>
<dbReference type="Proteomes" id="UP001530315">
    <property type="component" value="Unassembled WGS sequence"/>
</dbReference>
<evidence type="ECO:0008006" key="4">
    <source>
        <dbReference type="Google" id="ProtNLM"/>
    </source>
</evidence>
<accession>A0ABD3NGV7</accession>